<proteinExistence type="predicted"/>
<dbReference type="Proteomes" id="UP000028725">
    <property type="component" value="Unassembled WGS sequence"/>
</dbReference>
<evidence type="ECO:0000313" key="3">
    <source>
        <dbReference type="Proteomes" id="UP000028725"/>
    </source>
</evidence>
<comment type="caution">
    <text evidence="2">The sequence shown here is derived from an EMBL/GenBank/DDBJ whole genome shotgun (WGS) entry which is preliminary data.</text>
</comment>
<reference evidence="2 3" key="1">
    <citation type="submission" date="2014-04" db="EMBL/GenBank/DDBJ databases">
        <title>Genome assembly of Hyalangium minutum DSM 14724.</title>
        <authorList>
            <person name="Sharma G."/>
            <person name="Subramanian S."/>
        </authorList>
    </citation>
    <scope>NUCLEOTIDE SEQUENCE [LARGE SCALE GENOMIC DNA]</scope>
    <source>
        <strain evidence="2 3">DSM 14724</strain>
    </source>
</reference>
<dbReference type="EMBL" id="JMCB01000006">
    <property type="protein sequence ID" value="KFE68375.1"/>
    <property type="molecule type" value="Genomic_DNA"/>
</dbReference>
<name>A0A085WL12_9BACT</name>
<dbReference type="STRING" id="394096.DB31_7612"/>
<protein>
    <submittedName>
        <fullName evidence="2">Uncharacterized protein</fullName>
    </submittedName>
</protein>
<feature type="region of interest" description="Disordered" evidence="1">
    <location>
        <begin position="67"/>
        <end position="87"/>
    </location>
</feature>
<dbReference type="AlphaFoldDB" id="A0A085WL12"/>
<evidence type="ECO:0000313" key="2">
    <source>
        <dbReference type="EMBL" id="KFE68375.1"/>
    </source>
</evidence>
<organism evidence="2 3">
    <name type="scientific">Hyalangium minutum</name>
    <dbReference type="NCBI Taxonomy" id="394096"/>
    <lineage>
        <taxon>Bacteria</taxon>
        <taxon>Pseudomonadati</taxon>
        <taxon>Myxococcota</taxon>
        <taxon>Myxococcia</taxon>
        <taxon>Myxococcales</taxon>
        <taxon>Cystobacterineae</taxon>
        <taxon>Archangiaceae</taxon>
        <taxon>Hyalangium</taxon>
    </lineage>
</organism>
<sequence>MAQSQKSGKRQAAAGKRSSGRIQVRRDTAPYRAAAQEQAVRVREEIDVALAGARRVREEIEARIENQWHNRPAKTAGTEGTGRRRKA</sequence>
<gene>
    <name evidence="2" type="ORF">DB31_7612</name>
</gene>
<evidence type="ECO:0000256" key="1">
    <source>
        <dbReference type="SAM" id="MobiDB-lite"/>
    </source>
</evidence>
<dbReference type="RefSeq" id="WP_044189101.1">
    <property type="nucleotide sequence ID" value="NZ_JMCB01000006.1"/>
</dbReference>
<feature type="region of interest" description="Disordered" evidence="1">
    <location>
        <begin position="1"/>
        <end position="38"/>
    </location>
</feature>
<accession>A0A085WL12</accession>
<keyword evidence="3" id="KW-1185">Reference proteome</keyword>